<evidence type="ECO:0000256" key="3">
    <source>
        <dbReference type="ARBA" id="ARBA00022679"/>
    </source>
</evidence>
<dbReference type="GO" id="GO:0008360">
    <property type="term" value="P:regulation of cell shape"/>
    <property type="evidence" value="ECO:0007669"/>
    <property type="project" value="UniProtKB-UniRule"/>
</dbReference>
<dbReference type="RefSeq" id="WP_109793199.1">
    <property type="nucleotide sequence ID" value="NZ_PHIG01000031.1"/>
</dbReference>
<dbReference type="Gene3D" id="2.40.440.10">
    <property type="entry name" value="L,D-transpeptidase catalytic domain-like"/>
    <property type="match status" value="1"/>
</dbReference>
<evidence type="ECO:0000256" key="1">
    <source>
        <dbReference type="ARBA" id="ARBA00004752"/>
    </source>
</evidence>
<evidence type="ECO:0000313" key="11">
    <source>
        <dbReference type="Proteomes" id="UP000229498"/>
    </source>
</evidence>
<gene>
    <name evidence="10" type="ORF">CVT23_09130</name>
</gene>
<feature type="domain" description="L,D-TPase catalytic" evidence="9">
    <location>
        <begin position="318"/>
        <end position="494"/>
    </location>
</feature>
<feature type="active site" description="Proton donor/acceptor" evidence="7">
    <location>
        <position position="453"/>
    </location>
</feature>
<dbReference type="InterPro" id="IPR052905">
    <property type="entry name" value="LD-transpeptidase_YkuD-like"/>
</dbReference>
<dbReference type="EMBL" id="PHIG01000031">
    <property type="protein sequence ID" value="PJK29922.1"/>
    <property type="molecule type" value="Genomic_DNA"/>
</dbReference>
<evidence type="ECO:0000313" key="10">
    <source>
        <dbReference type="EMBL" id="PJK29922.1"/>
    </source>
</evidence>
<dbReference type="Pfam" id="PF01471">
    <property type="entry name" value="PG_binding_1"/>
    <property type="match status" value="1"/>
</dbReference>
<dbReference type="CDD" id="cd16913">
    <property type="entry name" value="YkuD_like"/>
    <property type="match status" value="1"/>
</dbReference>
<dbReference type="Proteomes" id="UP000229498">
    <property type="component" value="Unassembled WGS sequence"/>
</dbReference>
<dbReference type="Pfam" id="PF03734">
    <property type="entry name" value="YkuD"/>
    <property type="match status" value="1"/>
</dbReference>
<evidence type="ECO:0000256" key="7">
    <source>
        <dbReference type="PROSITE-ProRule" id="PRU01373"/>
    </source>
</evidence>
<name>A0A2M9G2H6_9PROT</name>
<dbReference type="GO" id="GO:0009252">
    <property type="term" value="P:peptidoglycan biosynthetic process"/>
    <property type="evidence" value="ECO:0007669"/>
    <property type="project" value="UniProtKB-UniPathway"/>
</dbReference>
<dbReference type="OrthoDB" id="9778545at2"/>
<evidence type="ECO:0000256" key="4">
    <source>
        <dbReference type="ARBA" id="ARBA00022960"/>
    </source>
</evidence>
<organism evidence="10 11">
    <name type="scientific">Minwuia thermotolerans</name>
    <dbReference type="NCBI Taxonomy" id="2056226"/>
    <lineage>
        <taxon>Bacteria</taxon>
        <taxon>Pseudomonadati</taxon>
        <taxon>Pseudomonadota</taxon>
        <taxon>Alphaproteobacteria</taxon>
        <taxon>Minwuiales</taxon>
        <taxon>Minwuiaceae</taxon>
        <taxon>Minwuia</taxon>
    </lineage>
</organism>
<evidence type="ECO:0000259" key="9">
    <source>
        <dbReference type="PROSITE" id="PS52029"/>
    </source>
</evidence>
<dbReference type="Pfam" id="PF20142">
    <property type="entry name" value="Scaffold"/>
    <property type="match status" value="1"/>
</dbReference>
<feature type="active site" description="Nucleophile" evidence="7">
    <location>
        <position position="472"/>
    </location>
</feature>
<keyword evidence="4 7" id="KW-0133">Cell shape</keyword>
<feature type="signal peptide" evidence="8">
    <location>
        <begin position="1"/>
        <end position="23"/>
    </location>
</feature>
<dbReference type="GO" id="GO:0004180">
    <property type="term" value="F:carboxypeptidase activity"/>
    <property type="evidence" value="ECO:0007669"/>
    <property type="project" value="UniProtKB-ARBA"/>
</dbReference>
<dbReference type="InterPro" id="IPR005490">
    <property type="entry name" value="LD_TPept_cat_dom"/>
</dbReference>
<dbReference type="PANTHER" id="PTHR41533">
    <property type="entry name" value="L,D-TRANSPEPTIDASE HI_1667-RELATED"/>
    <property type="match status" value="1"/>
</dbReference>
<comment type="pathway">
    <text evidence="1 7">Cell wall biogenesis; peptidoglycan biosynthesis.</text>
</comment>
<dbReference type="InterPro" id="IPR036366">
    <property type="entry name" value="PGBDSf"/>
</dbReference>
<dbReference type="InterPro" id="IPR002477">
    <property type="entry name" value="Peptidoglycan-bd-like"/>
</dbReference>
<dbReference type="SUPFAM" id="SSF47090">
    <property type="entry name" value="PGBD-like"/>
    <property type="match status" value="1"/>
</dbReference>
<dbReference type="InterPro" id="IPR036365">
    <property type="entry name" value="PGBD-like_sf"/>
</dbReference>
<protein>
    <recommendedName>
        <fullName evidence="9">L,D-TPase catalytic domain-containing protein</fullName>
    </recommendedName>
</protein>
<dbReference type="AlphaFoldDB" id="A0A2M9G2H6"/>
<keyword evidence="8" id="KW-0732">Signal</keyword>
<dbReference type="PANTHER" id="PTHR41533:SF2">
    <property type="entry name" value="BLR7131 PROTEIN"/>
    <property type="match status" value="1"/>
</dbReference>
<evidence type="ECO:0000256" key="5">
    <source>
        <dbReference type="ARBA" id="ARBA00022984"/>
    </source>
</evidence>
<feature type="chain" id="PRO_5014812453" description="L,D-TPase catalytic domain-containing protein" evidence="8">
    <location>
        <begin position="24"/>
        <end position="551"/>
    </location>
</feature>
<keyword evidence="5 7" id="KW-0573">Peptidoglycan synthesis</keyword>
<dbReference type="UniPathway" id="UPA00219"/>
<dbReference type="GO" id="GO:0071555">
    <property type="term" value="P:cell wall organization"/>
    <property type="evidence" value="ECO:0007669"/>
    <property type="project" value="UniProtKB-UniRule"/>
</dbReference>
<accession>A0A2M9G2H6</accession>
<evidence type="ECO:0000256" key="8">
    <source>
        <dbReference type="SAM" id="SignalP"/>
    </source>
</evidence>
<comment type="caution">
    <text evidence="10">The sequence shown here is derived from an EMBL/GenBank/DDBJ whole genome shotgun (WGS) entry which is preliminary data.</text>
</comment>
<dbReference type="InterPro" id="IPR045380">
    <property type="entry name" value="LD_TPept_scaffold_dom"/>
</dbReference>
<proteinExistence type="inferred from homology"/>
<keyword evidence="11" id="KW-1185">Reference proteome</keyword>
<sequence length="551" mass="61227">MLKGTRSSILALFVCLLPAPALAQNAVGGDCGPVDGEQTAFIRDGAVSRALHARLNGCGPFAVDGHTLDRQGLAAFYRDRGYQPLWVGEQGALPAARTLLDQIRKADRDLLQPGDYAPDAIAARLDAERPAGLAELELLASHAFAEYGVDLDRGSVSSEMNFLNDAVAPRDASYGSILDRAAGAPSLERFVRQRRDLNPIYVGLRDGLPQLRRDQDAQDRVTIPDGPVVARGERDERVPLLRRRLGLQPPQDASESDLYTAALAQAVERFQEANGLAADGLLGPNTRTVLNTSLQDRLRIARLNLERARWLPREMGERHIVVDIPGFRVRLFEDGRQVASMRAIVGQEYNRTPPFADRAEYIQVNPYWNVPNSILTNEIAPKMLDNPDYLAENNMEVLSGWGAGAHVLDPSRVNWQAASRGDAGFRVRQRPGPENALGQVKFMFPNRYSIYLHDTPHQELFEKNRRTFSHGCIRVEEPMRLAEFLLQGTSGAGREDVARLIASGERERIGLDVRVPVYITYFTAWPAADGSIEFRPDVYGRDAELRDQMFE</sequence>
<dbReference type="PROSITE" id="PS52029">
    <property type="entry name" value="LD_TPASE"/>
    <property type="match status" value="1"/>
</dbReference>
<reference evidence="10 11" key="1">
    <citation type="submission" date="2017-11" db="EMBL/GenBank/DDBJ databases">
        <title>Draft genome sequence of Rhizobiales bacterium SY3-13.</title>
        <authorList>
            <person name="Sun C."/>
        </authorList>
    </citation>
    <scope>NUCLEOTIDE SEQUENCE [LARGE SCALE GENOMIC DNA]</scope>
    <source>
        <strain evidence="10 11">SY3-13</strain>
    </source>
</reference>
<dbReference type="InterPro" id="IPR038063">
    <property type="entry name" value="Transpep_catalytic_dom"/>
</dbReference>
<keyword evidence="6 7" id="KW-0961">Cell wall biogenesis/degradation</keyword>
<evidence type="ECO:0000256" key="6">
    <source>
        <dbReference type="ARBA" id="ARBA00023316"/>
    </source>
</evidence>
<keyword evidence="3" id="KW-0808">Transferase</keyword>
<comment type="similarity">
    <text evidence="2">Belongs to the YkuD family.</text>
</comment>
<dbReference type="GO" id="GO:0016740">
    <property type="term" value="F:transferase activity"/>
    <property type="evidence" value="ECO:0007669"/>
    <property type="project" value="UniProtKB-KW"/>
</dbReference>
<dbReference type="Gene3D" id="1.10.101.10">
    <property type="entry name" value="PGBD-like superfamily/PGBD"/>
    <property type="match status" value="1"/>
</dbReference>
<evidence type="ECO:0000256" key="2">
    <source>
        <dbReference type="ARBA" id="ARBA00005992"/>
    </source>
</evidence>
<dbReference type="SUPFAM" id="SSF141523">
    <property type="entry name" value="L,D-transpeptidase catalytic domain-like"/>
    <property type="match status" value="1"/>
</dbReference>